<dbReference type="EMBL" id="BIMW01000004">
    <property type="protein sequence ID" value="GCE92201.1"/>
    <property type="molecule type" value="Genomic_DNA"/>
</dbReference>
<dbReference type="Pfam" id="PF02814">
    <property type="entry name" value="UreE_N"/>
    <property type="match status" value="1"/>
</dbReference>
<dbReference type="Gene3D" id="3.30.70.790">
    <property type="entry name" value="UreE, C-terminal domain"/>
    <property type="match status" value="1"/>
</dbReference>
<dbReference type="Gene3D" id="2.60.260.20">
    <property type="entry name" value="Urease metallochaperone UreE, N-terminal domain"/>
    <property type="match status" value="1"/>
</dbReference>
<dbReference type="GeneID" id="301681213"/>
<keyword evidence="3 5" id="KW-0533">Nickel</keyword>
<comment type="similarity">
    <text evidence="5">Belongs to the UreE family.</text>
</comment>
<dbReference type="PIRSF" id="PIRSF036402">
    <property type="entry name" value="Ureas_acces_UreE"/>
    <property type="match status" value="1"/>
</dbReference>
<gene>
    <name evidence="5 7" type="primary">ureE</name>
    <name evidence="7" type="ORF">NIES46_02370</name>
</gene>
<dbReference type="Proteomes" id="UP000326169">
    <property type="component" value="Unassembled WGS sequence"/>
</dbReference>
<comment type="subcellular location">
    <subcellularLocation>
        <location evidence="1 5">Cytoplasm</location>
    </subcellularLocation>
</comment>
<dbReference type="Pfam" id="PF05194">
    <property type="entry name" value="UreE_C"/>
    <property type="match status" value="1"/>
</dbReference>
<protein>
    <recommendedName>
        <fullName evidence="5">Urease accessory protein UreE</fullName>
    </recommendedName>
</protein>
<evidence type="ECO:0000313" key="7">
    <source>
        <dbReference type="EMBL" id="GCE92201.1"/>
    </source>
</evidence>
<keyword evidence="4 5" id="KW-0143">Chaperone</keyword>
<dbReference type="InterPro" id="IPR007864">
    <property type="entry name" value="UreE_C_dom"/>
</dbReference>
<organism evidence="7 8">
    <name type="scientific">Limnospira platensis NIES-46</name>
    <dbReference type="NCBI Taxonomy" id="1236695"/>
    <lineage>
        <taxon>Bacteria</taxon>
        <taxon>Bacillati</taxon>
        <taxon>Cyanobacteriota</taxon>
        <taxon>Cyanophyceae</taxon>
        <taxon>Oscillatoriophycideae</taxon>
        <taxon>Oscillatoriales</taxon>
        <taxon>Sirenicapillariaceae</taxon>
        <taxon>Limnospira</taxon>
    </lineage>
</organism>
<keyword evidence="2 5" id="KW-0963">Cytoplasm</keyword>
<evidence type="ECO:0000256" key="1">
    <source>
        <dbReference type="ARBA" id="ARBA00004496"/>
    </source>
</evidence>
<evidence type="ECO:0000259" key="6">
    <source>
        <dbReference type="SMART" id="SM00988"/>
    </source>
</evidence>
<evidence type="ECO:0000256" key="2">
    <source>
        <dbReference type="ARBA" id="ARBA00022490"/>
    </source>
</evidence>
<evidence type="ECO:0000313" key="8">
    <source>
        <dbReference type="Proteomes" id="UP000326169"/>
    </source>
</evidence>
<evidence type="ECO:0000256" key="3">
    <source>
        <dbReference type="ARBA" id="ARBA00022596"/>
    </source>
</evidence>
<dbReference type="RefSeq" id="WP_152088336.1">
    <property type="nucleotide sequence ID" value="NZ_BIMW01000004.1"/>
</dbReference>
<dbReference type="SUPFAM" id="SSF69287">
    <property type="entry name" value="Urease metallochaperone UreE, N-terminal domain"/>
    <property type="match status" value="1"/>
</dbReference>
<comment type="function">
    <text evidence="5">Involved in urease metallocenter assembly. Binds nickel. Probably functions as a nickel donor during metallocenter assembly.</text>
</comment>
<keyword evidence="8" id="KW-1185">Reference proteome</keyword>
<dbReference type="InterPro" id="IPR004029">
    <property type="entry name" value="UreE_N"/>
</dbReference>
<comment type="caution">
    <text evidence="7">The sequence shown here is derived from an EMBL/GenBank/DDBJ whole genome shotgun (WGS) entry which is preliminary data.</text>
</comment>
<sequence>MLVFTQKLAPDLDRIPDWTISLTAEQRTKTRQHIDIPGGDRITLCLDRGVNISEGDRLISETGDKVLAIVAQPEPVITVTAPTNLDLIRAAYHLGNRHVPLEITSQYLRLEPDGVLADLLVKLGCHVTQEIAPFYPDKGAYHGHDH</sequence>
<dbReference type="SUPFAM" id="SSF69737">
    <property type="entry name" value="Urease metallochaperone UreE, C-terminal domain"/>
    <property type="match status" value="1"/>
</dbReference>
<dbReference type="NCBIfam" id="NF009751">
    <property type="entry name" value="PRK13261.1-1"/>
    <property type="match status" value="1"/>
</dbReference>
<feature type="domain" description="UreE urease accessory N-terminal" evidence="6">
    <location>
        <begin position="1"/>
        <end position="66"/>
    </location>
</feature>
<accession>A0A5M3T2U5</accession>
<evidence type="ECO:0000256" key="4">
    <source>
        <dbReference type="ARBA" id="ARBA00023186"/>
    </source>
</evidence>
<evidence type="ECO:0000256" key="5">
    <source>
        <dbReference type="HAMAP-Rule" id="MF_00822"/>
    </source>
</evidence>
<name>A0A5M3T2U5_LIMPL</name>
<reference evidence="7 8" key="1">
    <citation type="journal article" date="2019" name="J Genomics">
        <title>The Draft Genome of a Hydrogen-producing Cyanobacterium, Arthrospira platensis NIES-46.</title>
        <authorList>
            <person name="Suzuki S."/>
            <person name="Yamaguchi H."/>
            <person name="Kawachi M."/>
        </authorList>
    </citation>
    <scope>NUCLEOTIDE SEQUENCE [LARGE SCALE GENOMIC DNA]</scope>
    <source>
        <strain evidence="7 8">NIES-46</strain>
    </source>
</reference>
<proteinExistence type="inferred from homology"/>
<dbReference type="SMART" id="SM00988">
    <property type="entry name" value="UreE_N"/>
    <property type="match status" value="1"/>
</dbReference>
<dbReference type="InterPro" id="IPR012406">
    <property type="entry name" value="UreE"/>
</dbReference>
<dbReference type="InterPro" id="IPR036118">
    <property type="entry name" value="UreE_N_sf"/>
</dbReference>
<dbReference type="HAMAP" id="MF_00822">
    <property type="entry name" value="UreE"/>
    <property type="match status" value="1"/>
</dbReference>